<dbReference type="EMBL" id="DXAW01000115">
    <property type="protein sequence ID" value="HIZ86173.1"/>
    <property type="molecule type" value="Genomic_DNA"/>
</dbReference>
<dbReference type="AlphaFoldDB" id="A0A9D2GRC7"/>
<sequence>MNKNEKTLRGLFQEEKYDYIYIPRIQRDYAQGRKDEEATIIRDNILDDVEKKRPLSWGIIFGVSENKTFEDGTERKCFIPVDGQQRLTTLYLLNLYADKRHQISFEYADRFSYETRNASKDFISALVCHWDGGKEDGIQLKEHLVNQGWFLYYWMLDPTVDAMLNMLTAIDSRFREHRDVFENLDRISFEFLDLNNLELNETLYIKMNSRGRKLSEFDKIKSEIDKILLTLHPQTTTCYFELYRDIHLDTLPSFAEKWRYCIDRKWSDMFWNKEKHTYDAYFLSFLTNYLIGSVGKDYVYVNKLLEVDFKKEGFFLPWKYFGTCLTSEENADAYLKDMAAILNKLTANGPNDIVKELILLPDTYTKRAWQFGLLSFQGTDYSSEAFQEWHRFIYNYATNTVEDKDTFFAFTKRIKEEFSSRSTDILTYLAGQYDSEKVDDRSQLSEEYFKASLLLQGGELGQKIREAEGHPLLNGRLRPLLAHENHWDAGCFLTIWKHFLQWFGPEGDDLNFREGDTESLSRRVTFATAFVKSLTQWNQLFNDNCKILGISYHGLKENLRHQRFEAVFRMCLLADQLSGMEEAVWSNPEESEAIQTKETLLKPGVIAGILSHRIGTELRFRWYHNCSCFFPYNGKSPDDRIGFDRINSDPLWRRNRNQVVAYLTERTYSVQNERVSTDKGVALWWGSDIFFTHPQHPEIQLWWNADYHIGIIHSLSNTTWVKRHQALEGNENLLFNAIGKDERQIEECIEELIKDYTQSQ</sequence>
<feature type="domain" description="GmrSD restriction endonucleases N-terminal" evidence="1">
    <location>
        <begin position="9"/>
        <end position="223"/>
    </location>
</feature>
<dbReference type="Proteomes" id="UP000824115">
    <property type="component" value="Unassembled WGS sequence"/>
</dbReference>
<dbReference type="Pfam" id="PF03235">
    <property type="entry name" value="GmrSD_N"/>
    <property type="match status" value="1"/>
</dbReference>
<evidence type="ECO:0000259" key="1">
    <source>
        <dbReference type="Pfam" id="PF03235"/>
    </source>
</evidence>
<comment type="caution">
    <text evidence="2">The sequence shown here is derived from an EMBL/GenBank/DDBJ whole genome shotgun (WGS) entry which is preliminary data.</text>
</comment>
<name>A0A9D2GRC7_9BACT</name>
<protein>
    <submittedName>
        <fullName evidence="2">DUF262 domain-containing protein</fullName>
    </submittedName>
</protein>
<reference evidence="2" key="2">
    <citation type="submission" date="2021-04" db="EMBL/GenBank/DDBJ databases">
        <authorList>
            <person name="Gilroy R."/>
        </authorList>
    </citation>
    <scope>NUCLEOTIDE SEQUENCE</scope>
    <source>
        <strain evidence="2">Gambia16-554</strain>
    </source>
</reference>
<organism evidence="2 3">
    <name type="scientific">Candidatus Coprenecus stercoravium</name>
    <dbReference type="NCBI Taxonomy" id="2840735"/>
    <lineage>
        <taxon>Bacteria</taxon>
        <taxon>Pseudomonadati</taxon>
        <taxon>Bacteroidota</taxon>
        <taxon>Bacteroidia</taxon>
        <taxon>Bacteroidales</taxon>
        <taxon>Rikenellaceae</taxon>
        <taxon>Rikenellaceae incertae sedis</taxon>
        <taxon>Candidatus Coprenecus</taxon>
    </lineage>
</organism>
<evidence type="ECO:0000313" key="2">
    <source>
        <dbReference type="EMBL" id="HIZ86173.1"/>
    </source>
</evidence>
<gene>
    <name evidence="2" type="ORF">IAC04_06755</name>
</gene>
<evidence type="ECO:0000313" key="3">
    <source>
        <dbReference type="Proteomes" id="UP000824115"/>
    </source>
</evidence>
<reference evidence="2" key="1">
    <citation type="journal article" date="2021" name="PeerJ">
        <title>Extensive microbial diversity within the chicken gut microbiome revealed by metagenomics and culture.</title>
        <authorList>
            <person name="Gilroy R."/>
            <person name="Ravi A."/>
            <person name="Getino M."/>
            <person name="Pursley I."/>
            <person name="Horton D.L."/>
            <person name="Alikhan N.F."/>
            <person name="Baker D."/>
            <person name="Gharbi K."/>
            <person name="Hall N."/>
            <person name="Watson M."/>
            <person name="Adriaenssens E.M."/>
            <person name="Foster-Nyarko E."/>
            <person name="Jarju S."/>
            <person name="Secka A."/>
            <person name="Antonio M."/>
            <person name="Oren A."/>
            <person name="Chaudhuri R.R."/>
            <person name="La Ragione R."/>
            <person name="Hildebrand F."/>
            <person name="Pallen M.J."/>
        </authorList>
    </citation>
    <scope>NUCLEOTIDE SEQUENCE</scope>
    <source>
        <strain evidence="2">Gambia16-554</strain>
    </source>
</reference>
<proteinExistence type="predicted"/>
<accession>A0A9D2GRC7</accession>
<dbReference type="InterPro" id="IPR004919">
    <property type="entry name" value="GmrSD_N"/>
</dbReference>